<keyword evidence="3" id="KW-0804">Transcription</keyword>
<reference evidence="5 6" key="1">
    <citation type="submission" date="2023-04" db="EMBL/GenBank/DDBJ databases">
        <title>Draft genome sequence of acteroides sedimenti strain YN3PY1.</title>
        <authorList>
            <person name="Yoshida N."/>
        </authorList>
    </citation>
    <scope>NUCLEOTIDE SEQUENCE [LARGE SCALE GENOMIC DNA]</scope>
    <source>
        <strain evidence="5 6">YN3PY1</strain>
    </source>
</reference>
<name>A0ABN6Z3D6_9BACE</name>
<protein>
    <submittedName>
        <fullName evidence="5">Transcriptional regulator</fullName>
    </submittedName>
</protein>
<evidence type="ECO:0000256" key="1">
    <source>
        <dbReference type="ARBA" id="ARBA00023015"/>
    </source>
</evidence>
<keyword evidence="6" id="KW-1185">Reference proteome</keyword>
<sequence>MSLKKDEHAEIKTADNSAILFVLSGKVSLSCIDFKNKISEEMLFLAPGSKYELSTEEETELVKCEIVKNVLTKISQWLSPISENQVEEDEVYLTLPVKYNLKKFLEFFQQYYSSGLNTSEIVEWKQEGLFLLLKNSYSKRELTGFFKTILGENMDFKEFVYANYYSVKNLQEFADLAKCSLSVFCRDFKKNFGESAYQWMLKRKSQYVLRDILSTSIPFQELADKYQFSSQAHFTKFCKQRYNLTPRELRSSNENYRMNYQQLLN</sequence>
<dbReference type="InterPro" id="IPR018060">
    <property type="entry name" value="HTH_AraC"/>
</dbReference>
<dbReference type="InterPro" id="IPR050959">
    <property type="entry name" value="MarA-like"/>
</dbReference>
<dbReference type="SMART" id="SM00342">
    <property type="entry name" value="HTH_ARAC"/>
    <property type="match status" value="1"/>
</dbReference>
<dbReference type="Proteomes" id="UP001496674">
    <property type="component" value="Chromosome"/>
</dbReference>
<dbReference type="Gene3D" id="1.10.10.60">
    <property type="entry name" value="Homeodomain-like"/>
    <property type="match status" value="1"/>
</dbReference>
<keyword evidence="1" id="KW-0805">Transcription regulation</keyword>
<organism evidence="5 6">
    <name type="scientific">Bacteroides sedimenti</name>
    <dbReference type="NCBI Taxonomy" id="2136147"/>
    <lineage>
        <taxon>Bacteria</taxon>
        <taxon>Pseudomonadati</taxon>
        <taxon>Bacteroidota</taxon>
        <taxon>Bacteroidia</taxon>
        <taxon>Bacteroidales</taxon>
        <taxon>Bacteroidaceae</taxon>
        <taxon>Bacteroides</taxon>
    </lineage>
</organism>
<proteinExistence type="predicted"/>
<evidence type="ECO:0000256" key="3">
    <source>
        <dbReference type="ARBA" id="ARBA00023163"/>
    </source>
</evidence>
<evidence type="ECO:0000313" key="5">
    <source>
        <dbReference type="EMBL" id="BEG99050.1"/>
    </source>
</evidence>
<dbReference type="PROSITE" id="PS01124">
    <property type="entry name" value="HTH_ARAC_FAMILY_2"/>
    <property type="match status" value="1"/>
</dbReference>
<dbReference type="Pfam" id="PF12833">
    <property type="entry name" value="HTH_18"/>
    <property type="match status" value="1"/>
</dbReference>
<dbReference type="SUPFAM" id="SSF46689">
    <property type="entry name" value="Homeodomain-like"/>
    <property type="match status" value="1"/>
</dbReference>
<evidence type="ECO:0000256" key="2">
    <source>
        <dbReference type="ARBA" id="ARBA00023125"/>
    </source>
</evidence>
<dbReference type="PANTHER" id="PTHR47504:SF5">
    <property type="entry name" value="RIGHT ORIGIN-BINDING PROTEIN"/>
    <property type="match status" value="1"/>
</dbReference>
<keyword evidence="2" id="KW-0238">DNA-binding</keyword>
<dbReference type="PANTHER" id="PTHR47504">
    <property type="entry name" value="RIGHT ORIGIN-BINDING PROTEIN"/>
    <property type="match status" value="1"/>
</dbReference>
<evidence type="ECO:0000259" key="4">
    <source>
        <dbReference type="PROSITE" id="PS01124"/>
    </source>
</evidence>
<feature type="domain" description="HTH araC/xylS-type" evidence="4">
    <location>
        <begin position="154"/>
        <end position="252"/>
    </location>
</feature>
<dbReference type="EMBL" id="AP028055">
    <property type="protein sequence ID" value="BEG99050.1"/>
    <property type="molecule type" value="Genomic_DNA"/>
</dbReference>
<accession>A0ABN6Z3D6</accession>
<gene>
    <name evidence="5" type="ORF">BSYN_13150</name>
</gene>
<dbReference type="InterPro" id="IPR009057">
    <property type="entry name" value="Homeodomain-like_sf"/>
</dbReference>
<evidence type="ECO:0000313" key="6">
    <source>
        <dbReference type="Proteomes" id="UP001496674"/>
    </source>
</evidence>